<dbReference type="Proteomes" id="UP000887575">
    <property type="component" value="Unassembled WGS sequence"/>
</dbReference>
<evidence type="ECO:0000256" key="1">
    <source>
        <dbReference type="SAM" id="Coils"/>
    </source>
</evidence>
<proteinExistence type="predicted"/>
<reference evidence="3" key="1">
    <citation type="submission" date="2024-02" db="UniProtKB">
        <authorList>
            <consortium name="WormBaseParasite"/>
        </authorList>
    </citation>
    <scope>IDENTIFICATION</scope>
</reference>
<accession>A0AAF3EZD2</accession>
<name>A0AAF3EZD2_9BILA</name>
<organism evidence="2 3">
    <name type="scientific">Mesorhabditis belari</name>
    <dbReference type="NCBI Taxonomy" id="2138241"/>
    <lineage>
        <taxon>Eukaryota</taxon>
        <taxon>Metazoa</taxon>
        <taxon>Ecdysozoa</taxon>
        <taxon>Nematoda</taxon>
        <taxon>Chromadorea</taxon>
        <taxon>Rhabditida</taxon>
        <taxon>Rhabditina</taxon>
        <taxon>Rhabditomorpha</taxon>
        <taxon>Rhabditoidea</taxon>
        <taxon>Rhabditidae</taxon>
        <taxon>Mesorhabditinae</taxon>
        <taxon>Mesorhabditis</taxon>
    </lineage>
</organism>
<keyword evidence="1" id="KW-0175">Coiled coil</keyword>
<evidence type="ECO:0000313" key="3">
    <source>
        <dbReference type="WBParaSite" id="MBELARI_LOCUS19471"/>
    </source>
</evidence>
<feature type="coiled-coil region" evidence="1">
    <location>
        <begin position="49"/>
        <end position="76"/>
    </location>
</feature>
<protein>
    <submittedName>
        <fullName evidence="3">Uncharacterized protein</fullName>
    </submittedName>
</protein>
<dbReference type="WBParaSite" id="MBELARI_LOCUS19471">
    <property type="protein sequence ID" value="MBELARI_LOCUS19471"/>
    <property type="gene ID" value="MBELARI_LOCUS19471"/>
</dbReference>
<keyword evidence="2" id="KW-1185">Reference proteome</keyword>
<dbReference type="AlphaFoldDB" id="A0AAF3EZD2"/>
<sequence length="94" mass="11060">MTIEKSRFYLSESGGLNDMSLEEEKSPKRHLRRLSEFFHAHTKNDCSTCSKHQEVNDRLEREVQLKRAELRLMEVAMNKVKEAYMDACLEIAQL</sequence>
<evidence type="ECO:0000313" key="2">
    <source>
        <dbReference type="Proteomes" id="UP000887575"/>
    </source>
</evidence>